<protein>
    <recommendedName>
        <fullName evidence="5">Protein kinase domain-containing protein</fullName>
    </recommendedName>
</protein>
<feature type="chain" id="PRO_5033003793" description="Protein kinase domain-containing protein" evidence="2">
    <location>
        <begin position="19"/>
        <end position="118"/>
    </location>
</feature>
<keyword evidence="1" id="KW-0547">Nucleotide-binding</keyword>
<dbReference type="InterPro" id="IPR011009">
    <property type="entry name" value="Kinase-like_dom_sf"/>
</dbReference>
<dbReference type="EMBL" id="JADFTS010000002">
    <property type="protein sequence ID" value="KAF9618882.1"/>
    <property type="molecule type" value="Genomic_DNA"/>
</dbReference>
<evidence type="ECO:0000313" key="4">
    <source>
        <dbReference type="Proteomes" id="UP000631114"/>
    </source>
</evidence>
<keyword evidence="4" id="KW-1185">Reference proteome</keyword>
<accession>A0A835ILV8</accession>
<reference evidence="3 4" key="1">
    <citation type="submission" date="2020-10" db="EMBL/GenBank/DDBJ databases">
        <title>The Coptis chinensis genome and diversification of protoberbering-type alkaloids.</title>
        <authorList>
            <person name="Wang B."/>
            <person name="Shu S."/>
            <person name="Song C."/>
            <person name="Liu Y."/>
        </authorList>
    </citation>
    <scope>NUCLEOTIDE SEQUENCE [LARGE SCALE GENOMIC DNA]</scope>
    <source>
        <strain evidence="3">HL-2020</strain>
        <tissue evidence="3">Leaf</tissue>
    </source>
</reference>
<dbReference type="Proteomes" id="UP000631114">
    <property type="component" value="Unassembled WGS sequence"/>
</dbReference>
<evidence type="ECO:0008006" key="5">
    <source>
        <dbReference type="Google" id="ProtNLM"/>
    </source>
</evidence>
<evidence type="ECO:0000256" key="2">
    <source>
        <dbReference type="SAM" id="SignalP"/>
    </source>
</evidence>
<proteinExistence type="predicted"/>
<dbReference type="GO" id="GO:0005524">
    <property type="term" value="F:ATP binding"/>
    <property type="evidence" value="ECO:0007669"/>
    <property type="project" value="UniProtKB-UniRule"/>
</dbReference>
<dbReference type="AlphaFoldDB" id="A0A835ILV8"/>
<keyword evidence="2" id="KW-0732">Signal</keyword>
<dbReference type="Gene3D" id="3.30.200.20">
    <property type="entry name" value="Phosphorylase Kinase, domain 1"/>
    <property type="match status" value="1"/>
</dbReference>
<dbReference type="InterPro" id="IPR017441">
    <property type="entry name" value="Protein_kinase_ATP_BS"/>
</dbReference>
<keyword evidence="1" id="KW-0067">ATP-binding</keyword>
<sequence>MAITLLTICFVVLWKKSSNLFQRTGLLGGGGFGDVFKGSLSDGTLVAVKRLPNIGQRNEGIHSRSRNNRQDAPYQFGLILNMNRDPVLSWSTRYKTLQKDWFICKSHEECRHRIVHWI</sequence>
<comment type="caution">
    <text evidence="3">The sequence shown here is derived from an EMBL/GenBank/DDBJ whole genome shotgun (WGS) entry which is preliminary data.</text>
</comment>
<evidence type="ECO:0000256" key="1">
    <source>
        <dbReference type="PROSITE-ProRule" id="PRU10141"/>
    </source>
</evidence>
<dbReference type="SUPFAM" id="SSF56112">
    <property type="entry name" value="Protein kinase-like (PK-like)"/>
    <property type="match status" value="1"/>
</dbReference>
<feature type="signal peptide" evidence="2">
    <location>
        <begin position="1"/>
        <end position="18"/>
    </location>
</feature>
<evidence type="ECO:0000313" key="3">
    <source>
        <dbReference type="EMBL" id="KAF9618882.1"/>
    </source>
</evidence>
<feature type="binding site" evidence="1">
    <location>
        <position position="49"/>
    </location>
    <ligand>
        <name>ATP</name>
        <dbReference type="ChEBI" id="CHEBI:30616"/>
    </ligand>
</feature>
<gene>
    <name evidence="3" type="ORF">IFM89_002750</name>
</gene>
<name>A0A835ILV8_9MAGN</name>
<dbReference type="PROSITE" id="PS00107">
    <property type="entry name" value="PROTEIN_KINASE_ATP"/>
    <property type="match status" value="1"/>
</dbReference>
<organism evidence="3 4">
    <name type="scientific">Coptis chinensis</name>
    <dbReference type="NCBI Taxonomy" id="261450"/>
    <lineage>
        <taxon>Eukaryota</taxon>
        <taxon>Viridiplantae</taxon>
        <taxon>Streptophyta</taxon>
        <taxon>Embryophyta</taxon>
        <taxon>Tracheophyta</taxon>
        <taxon>Spermatophyta</taxon>
        <taxon>Magnoliopsida</taxon>
        <taxon>Ranunculales</taxon>
        <taxon>Ranunculaceae</taxon>
        <taxon>Coptidoideae</taxon>
        <taxon>Coptis</taxon>
    </lineage>
</organism>